<evidence type="ECO:0000256" key="1">
    <source>
        <dbReference type="ARBA" id="ARBA00002978"/>
    </source>
</evidence>
<comment type="similarity">
    <text evidence="3">Belongs to the TVP38/TMEM64 family.</text>
</comment>
<evidence type="ECO:0000256" key="6">
    <source>
        <dbReference type="ARBA" id="ARBA00022692"/>
    </source>
</evidence>
<protein>
    <recommendedName>
        <fullName evidence="4">Golgi apparatus membrane protein TVP38</fullName>
    </recommendedName>
    <alternativeName>
        <fullName evidence="5">Golgi apparatus membrane protein tvp38</fullName>
    </alternativeName>
</protein>
<feature type="transmembrane region" description="Helical" evidence="11">
    <location>
        <begin position="306"/>
        <end position="327"/>
    </location>
</feature>
<evidence type="ECO:0000256" key="2">
    <source>
        <dbReference type="ARBA" id="ARBA00004653"/>
    </source>
</evidence>
<name>A0A4Y7SYZ7_COPMI</name>
<dbReference type="PANTHER" id="PTHR47549:SF2">
    <property type="entry name" value="GOLGI APPARATUS MEMBRANE PROTEIN TVP38"/>
    <property type="match status" value="1"/>
</dbReference>
<evidence type="ECO:0000256" key="9">
    <source>
        <dbReference type="ARBA" id="ARBA00023136"/>
    </source>
</evidence>
<dbReference type="STRING" id="71717.A0A4Y7SYZ7"/>
<dbReference type="PANTHER" id="PTHR47549">
    <property type="entry name" value="GOLGI APPARATUS MEMBRANE PROTEIN TVP38-RELATED"/>
    <property type="match status" value="1"/>
</dbReference>
<evidence type="ECO:0000313" key="13">
    <source>
        <dbReference type="EMBL" id="TEB26449.1"/>
    </source>
</evidence>
<evidence type="ECO:0000256" key="3">
    <source>
        <dbReference type="ARBA" id="ARBA00008640"/>
    </source>
</evidence>
<evidence type="ECO:0000313" key="14">
    <source>
        <dbReference type="Proteomes" id="UP000298030"/>
    </source>
</evidence>
<dbReference type="Pfam" id="PF09335">
    <property type="entry name" value="VTT_dom"/>
    <property type="match status" value="1"/>
</dbReference>
<evidence type="ECO:0000256" key="11">
    <source>
        <dbReference type="SAM" id="Phobius"/>
    </source>
</evidence>
<evidence type="ECO:0000256" key="4">
    <source>
        <dbReference type="ARBA" id="ARBA00013533"/>
    </source>
</evidence>
<sequence length="501" mass="55502">MVGGHPAPERRRGNSGSTSIELNLYPYTPHPRHGGHAPYSADDQESVRTAVVASPVEDEENLLYGKNSSRTLEGSANRHGGIRTPSPTPSELKELQSGAINWEAMRKWRFWIRREWLWYYVILVLILVITVLVSVYHKQIVHWLTPAAEWLHNTTGGWLVPIAVLFVISFPPLFGHEIVAILCGLVWGFWVGFGIVSAGTLAGEIGNFYAFKYCCRSRGGKLERTNISYACLAKVVRDGGFRIALIVRLSAIPGHFTTAIFSTCGMGIIVFTIAAILSMPKQILGVYLGVLLKDSESGTSDKKGRIVSNIVLAITFIITAVSLWYILRQMNKVKPDVIYKRRKARQEKLALESGPFPPSSGPYLSTPNHGHHPTTSESTIVVDDAFRNYKGGDKLSVTSTRDSEPRFPPLEAPQPRRPVSIHQRAYVSEASREATPTDPFREPQYAASPYGAGSRGRQESVEEVGWDMGAGRSGAGQRQYHYRLSPFSANSSHLDDENSLR</sequence>
<evidence type="ECO:0000259" key="12">
    <source>
        <dbReference type="Pfam" id="PF09335"/>
    </source>
</evidence>
<comment type="subcellular location">
    <subcellularLocation>
        <location evidence="2">Golgi apparatus membrane</location>
        <topology evidence="2">Multi-pass membrane protein</topology>
    </subcellularLocation>
</comment>
<evidence type="ECO:0000256" key="10">
    <source>
        <dbReference type="SAM" id="MobiDB-lite"/>
    </source>
</evidence>
<organism evidence="13 14">
    <name type="scientific">Coprinellus micaceus</name>
    <name type="common">Glistening ink-cap mushroom</name>
    <name type="synonym">Coprinus micaceus</name>
    <dbReference type="NCBI Taxonomy" id="71717"/>
    <lineage>
        <taxon>Eukaryota</taxon>
        <taxon>Fungi</taxon>
        <taxon>Dikarya</taxon>
        <taxon>Basidiomycota</taxon>
        <taxon>Agaricomycotina</taxon>
        <taxon>Agaricomycetes</taxon>
        <taxon>Agaricomycetidae</taxon>
        <taxon>Agaricales</taxon>
        <taxon>Agaricineae</taxon>
        <taxon>Psathyrellaceae</taxon>
        <taxon>Coprinellus</taxon>
    </lineage>
</organism>
<comment type="function">
    <text evidence="1">Golgi membrane protein involved in vesicular trafficking and spindle migration.</text>
</comment>
<feature type="region of interest" description="Disordered" evidence="10">
    <location>
        <begin position="392"/>
        <end position="477"/>
    </location>
</feature>
<dbReference type="OrthoDB" id="166803at2759"/>
<feature type="domain" description="VTT" evidence="12">
    <location>
        <begin position="176"/>
        <end position="289"/>
    </location>
</feature>
<keyword evidence="7 11" id="KW-1133">Transmembrane helix</keyword>
<reference evidence="13 14" key="1">
    <citation type="journal article" date="2019" name="Nat. Ecol. Evol.">
        <title>Megaphylogeny resolves global patterns of mushroom evolution.</title>
        <authorList>
            <person name="Varga T."/>
            <person name="Krizsan K."/>
            <person name="Foldi C."/>
            <person name="Dima B."/>
            <person name="Sanchez-Garcia M."/>
            <person name="Sanchez-Ramirez S."/>
            <person name="Szollosi G.J."/>
            <person name="Szarkandi J.G."/>
            <person name="Papp V."/>
            <person name="Albert L."/>
            <person name="Andreopoulos W."/>
            <person name="Angelini C."/>
            <person name="Antonin V."/>
            <person name="Barry K.W."/>
            <person name="Bougher N.L."/>
            <person name="Buchanan P."/>
            <person name="Buyck B."/>
            <person name="Bense V."/>
            <person name="Catcheside P."/>
            <person name="Chovatia M."/>
            <person name="Cooper J."/>
            <person name="Damon W."/>
            <person name="Desjardin D."/>
            <person name="Finy P."/>
            <person name="Geml J."/>
            <person name="Haridas S."/>
            <person name="Hughes K."/>
            <person name="Justo A."/>
            <person name="Karasinski D."/>
            <person name="Kautmanova I."/>
            <person name="Kiss B."/>
            <person name="Kocsube S."/>
            <person name="Kotiranta H."/>
            <person name="LaButti K.M."/>
            <person name="Lechner B.E."/>
            <person name="Liimatainen K."/>
            <person name="Lipzen A."/>
            <person name="Lukacs Z."/>
            <person name="Mihaltcheva S."/>
            <person name="Morgado L.N."/>
            <person name="Niskanen T."/>
            <person name="Noordeloos M.E."/>
            <person name="Ohm R.A."/>
            <person name="Ortiz-Santana B."/>
            <person name="Ovrebo C."/>
            <person name="Racz N."/>
            <person name="Riley R."/>
            <person name="Savchenko A."/>
            <person name="Shiryaev A."/>
            <person name="Soop K."/>
            <person name="Spirin V."/>
            <person name="Szebenyi C."/>
            <person name="Tomsovsky M."/>
            <person name="Tulloss R.E."/>
            <person name="Uehling J."/>
            <person name="Grigoriev I.V."/>
            <person name="Vagvolgyi C."/>
            <person name="Papp T."/>
            <person name="Martin F.M."/>
            <person name="Miettinen O."/>
            <person name="Hibbett D.S."/>
            <person name="Nagy L.G."/>
        </authorList>
    </citation>
    <scope>NUCLEOTIDE SEQUENCE [LARGE SCALE GENOMIC DNA]</scope>
    <source>
        <strain evidence="13 14">FP101781</strain>
    </source>
</reference>
<feature type="compositionally biased region" description="Polar residues" evidence="10">
    <location>
        <begin position="362"/>
        <end position="379"/>
    </location>
</feature>
<evidence type="ECO:0000256" key="7">
    <source>
        <dbReference type="ARBA" id="ARBA00022989"/>
    </source>
</evidence>
<feature type="region of interest" description="Disordered" evidence="10">
    <location>
        <begin position="67"/>
        <end position="90"/>
    </location>
</feature>
<feature type="transmembrane region" description="Helical" evidence="11">
    <location>
        <begin position="156"/>
        <end position="174"/>
    </location>
</feature>
<dbReference type="InterPro" id="IPR051076">
    <property type="entry name" value="Golgi_membrane_TVP38/TMEM64"/>
</dbReference>
<feature type="transmembrane region" description="Helical" evidence="11">
    <location>
        <begin position="116"/>
        <end position="136"/>
    </location>
</feature>
<keyword evidence="6 11" id="KW-0812">Transmembrane</keyword>
<comment type="caution">
    <text evidence="13">The sequence shown here is derived from an EMBL/GenBank/DDBJ whole genome shotgun (WGS) entry which is preliminary data.</text>
</comment>
<proteinExistence type="inferred from homology"/>
<feature type="region of interest" description="Disordered" evidence="10">
    <location>
        <begin position="1"/>
        <end position="44"/>
    </location>
</feature>
<keyword evidence="14" id="KW-1185">Reference proteome</keyword>
<dbReference type="AlphaFoldDB" id="A0A4Y7SYZ7"/>
<feature type="region of interest" description="Disordered" evidence="10">
    <location>
        <begin position="349"/>
        <end position="380"/>
    </location>
</feature>
<keyword evidence="8" id="KW-0333">Golgi apparatus</keyword>
<feature type="transmembrane region" description="Helical" evidence="11">
    <location>
        <begin position="256"/>
        <end position="277"/>
    </location>
</feature>
<keyword evidence="9 11" id="KW-0472">Membrane</keyword>
<accession>A0A4Y7SYZ7</accession>
<feature type="compositionally biased region" description="Pro residues" evidence="10">
    <location>
        <begin position="406"/>
        <end position="416"/>
    </location>
</feature>
<evidence type="ECO:0000256" key="8">
    <source>
        <dbReference type="ARBA" id="ARBA00023034"/>
    </source>
</evidence>
<dbReference type="EMBL" id="QPFP01000048">
    <property type="protein sequence ID" value="TEB26449.1"/>
    <property type="molecule type" value="Genomic_DNA"/>
</dbReference>
<gene>
    <name evidence="13" type="ORF">FA13DRAFT_1795633</name>
</gene>
<dbReference type="Proteomes" id="UP000298030">
    <property type="component" value="Unassembled WGS sequence"/>
</dbReference>
<evidence type="ECO:0000256" key="5">
    <source>
        <dbReference type="ARBA" id="ARBA00020673"/>
    </source>
</evidence>
<dbReference type="GO" id="GO:0000139">
    <property type="term" value="C:Golgi membrane"/>
    <property type="evidence" value="ECO:0007669"/>
    <property type="project" value="UniProtKB-SubCell"/>
</dbReference>
<dbReference type="InterPro" id="IPR032816">
    <property type="entry name" value="VTT_dom"/>
</dbReference>
<feature type="transmembrane region" description="Helical" evidence="11">
    <location>
        <begin position="181"/>
        <end position="202"/>
    </location>
</feature>